<dbReference type="SUPFAM" id="SSF52743">
    <property type="entry name" value="Subtilisin-like"/>
    <property type="match status" value="1"/>
</dbReference>
<dbReference type="EMBL" id="MCFH01000015">
    <property type="protein sequence ID" value="ORX52623.1"/>
    <property type="molecule type" value="Genomic_DNA"/>
</dbReference>
<dbReference type="Proteomes" id="UP000193719">
    <property type="component" value="Unassembled WGS sequence"/>
</dbReference>
<keyword evidence="3 5" id="KW-0378">Hydrolase</keyword>
<dbReference type="PRINTS" id="PR00723">
    <property type="entry name" value="SUBTILISIN"/>
</dbReference>
<evidence type="ECO:0000256" key="4">
    <source>
        <dbReference type="ARBA" id="ARBA00022825"/>
    </source>
</evidence>
<feature type="active site" description="Charge relay system" evidence="5">
    <location>
        <position position="87"/>
    </location>
</feature>
<dbReference type="Gene3D" id="3.40.50.200">
    <property type="entry name" value="Peptidase S8/S53 domain"/>
    <property type="match status" value="1"/>
</dbReference>
<evidence type="ECO:0000259" key="6">
    <source>
        <dbReference type="Pfam" id="PF00082"/>
    </source>
</evidence>
<dbReference type="STRING" id="1754191.A0A1Y1VCC7"/>
<evidence type="ECO:0000256" key="5">
    <source>
        <dbReference type="PROSITE-ProRule" id="PRU01240"/>
    </source>
</evidence>
<organism evidence="7 8">
    <name type="scientific">Piromyces finnis</name>
    <dbReference type="NCBI Taxonomy" id="1754191"/>
    <lineage>
        <taxon>Eukaryota</taxon>
        <taxon>Fungi</taxon>
        <taxon>Fungi incertae sedis</taxon>
        <taxon>Chytridiomycota</taxon>
        <taxon>Chytridiomycota incertae sedis</taxon>
        <taxon>Neocallimastigomycetes</taxon>
        <taxon>Neocallimastigales</taxon>
        <taxon>Neocallimastigaceae</taxon>
        <taxon>Piromyces</taxon>
    </lineage>
</organism>
<keyword evidence="2 5" id="KW-0645">Protease</keyword>
<feature type="domain" description="Peptidase S8/S53" evidence="6">
    <location>
        <begin position="32"/>
        <end position="294"/>
    </location>
</feature>
<comment type="similarity">
    <text evidence="1 5">Belongs to the peptidase S8 family.</text>
</comment>
<dbReference type="PANTHER" id="PTHR43806:SF11">
    <property type="entry name" value="CEREVISIN-RELATED"/>
    <property type="match status" value="1"/>
</dbReference>
<name>A0A1Y1VCC7_9FUNG</name>
<dbReference type="GO" id="GO:0006508">
    <property type="term" value="P:proteolysis"/>
    <property type="evidence" value="ECO:0007669"/>
    <property type="project" value="UniProtKB-KW"/>
</dbReference>
<reference evidence="7 8" key="1">
    <citation type="submission" date="2016-08" db="EMBL/GenBank/DDBJ databases">
        <title>Genomes of anaerobic fungi encode conserved fungal cellulosomes for biomass hydrolysis.</title>
        <authorList>
            <consortium name="DOE Joint Genome Institute"/>
            <person name="Haitjema C.H."/>
            <person name="Gilmore S.P."/>
            <person name="Henske J.K."/>
            <person name="Solomon K.V."/>
            <person name="De Groot R."/>
            <person name="Kuo A."/>
            <person name="Mondo S.J."/>
            <person name="Salamov A.A."/>
            <person name="Labutti K."/>
            <person name="Zhao Z."/>
            <person name="Chiniquy J."/>
            <person name="Barry K."/>
            <person name="Brewer H.M."/>
            <person name="Purvine S.O."/>
            <person name="Wright A.T."/>
            <person name="Boxma B."/>
            <person name="Van Alen T."/>
            <person name="Hackstein J.H."/>
            <person name="Baker S.E."/>
            <person name="Grigoriev I.V."/>
            <person name="O'Malley M.A."/>
        </authorList>
    </citation>
    <scope>NUCLEOTIDE SEQUENCE [LARGE SCALE GENOMIC DNA]</scope>
    <source>
        <strain evidence="8">finn</strain>
    </source>
</reference>
<feature type="active site" description="Charge relay system" evidence="5">
    <location>
        <position position="39"/>
    </location>
</feature>
<gene>
    <name evidence="7" type="ORF">BCR36DRAFT_286605</name>
</gene>
<dbReference type="AlphaFoldDB" id="A0A1Y1VCC7"/>
<dbReference type="InterPro" id="IPR023828">
    <property type="entry name" value="Peptidase_S8_Ser-AS"/>
</dbReference>
<dbReference type="InterPro" id="IPR000209">
    <property type="entry name" value="Peptidase_S8/S53_dom"/>
</dbReference>
<dbReference type="Pfam" id="PF00082">
    <property type="entry name" value="Peptidase_S8"/>
    <property type="match status" value="1"/>
</dbReference>
<protein>
    <submittedName>
        <fullName evidence="7">Subtilisin-like protein</fullName>
    </submittedName>
</protein>
<dbReference type="PROSITE" id="PS51892">
    <property type="entry name" value="SUBTILASE"/>
    <property type="match status" value="1"/>
</dbReference>
<proteinExistence type="inferred from homology"/>
<feature type="active site" description="Charge relay system" evidence="5">
    <location>
        <position position="263"/>
    </location>
</feature>
<dbReference type="InterPro" id="IPR050131">
    <property type="entry name" value="Peptidase_S8_subtilisin-like"/>
</dbReference>
<reference evidence="7 8" key="2">
    <citation type="submission" date="2016-08" db="EMBL/GenBank/DDBJ databases">
        <title>Pervasive Adenine N6-methylation of Active Genes in Fungi.</title>
        <authorList>
            <consortium name="DOE Joint Genome Institute"/>
            <person name="Mondo S.J."/>
            <person name="Dannebaum R.O."/>
            <person name="Kuo R.C."/>
            <person name="Labutti K."/>
            <person name="Haridas S."/>
            <person name="Kuo A."/>
            <person name="Salamov A."/>
            <person name="Ahrendt S.R."/>
            <person name="Lipzen A."/>
            <person name="Sullivan W."/>
            <person name="Andreopoulos W.B."/>
            <person name="Clum A."/>
            <person name="Lindquist E."/>
            <person name="Daum C."/>
            <person name="Ramamoorthy G.K."/>
            <person name="Gryganskyi A."/>
            <person name="Culley D."/>
            <person name="Magnuson J.K."/>
            <person name="James T.Y."/>
            <person name="O'Malley M.A."/>
            <person name="Stajich J.E."/>
            <person name="Spatafora J.W."/>
            <person name="Visel A."/>
            <person name="Grigoriev I.V."/>
        </authorList>
    </citation>
    <scope>NUCLEOTIDE SEQUENCE [LARGE SCALE GENOMIC DNA]</scope>
    <source>
        <strain evidence="8">finn</strain>
    </source>
</reference>
<sequence>MHLSLISQGIVNHDIIGSFDYNYYYPSSAGEDIDIILIDTGFNFENEEFSNHGKERQVRCVAEIQNAILSESLEESRCGLHREASYHGEIVADIVGGLESGVANKANIYGIAVHSKEGKFLEEDMFLALQYIIDTLIRPHKTVINLSSGIYYPISEPGDNYHHYQLLIRRLVEKGATVIASAGNDGALTYNRKHNFQYCPCSFYGVICVGGIKDIHPIFSNHYEVDAYSNSGETVNIYAPFYVYGSYQDEKGRDHDDYFYGTSFSAPIVAGVAATIMGEFKAIKFDSYSMNDFLIRLGEKNRITNLDPGRNNVFLNNGKSMVYSSDGMYYGCGYHSGHHTCSNPKSTCSEEGYCINENGEIELEKSNPIIKDDFPDFDFDFDFPFLSYYSTTDDQATEFPEWYDESDEKNEERITTDPFFFEPEDEEEIFNENDKTFSVTLIDDPLLIPEPTDDINEGIGLD</sequence>
<comment type="caution">
    <text evidence="7">The sequence shown here is derived from an EMBL/GenBank/DDBJ whole genome shotgun (WGS) entry which is preliminary data.</text>
</comment>
<dbReference type="OrthoDB" id="1896086at2759"/>
<evidence type="ECO:0000313" key="8">
    <source>
        <dbReference type="Proteomes" id="UP000193719"/>
    </source>
</evidence>
<evidence type="ECO:0000313" key="7">
    <source>
        <dbReference type="EMBL" id="ORX52623.1"/>
    </source>
</evidence>
<evidence type="ECO:0000256" key="1">
    <source>
        <dbReference type="ARBA" id="ARBA00011073"/>
    </source>
</evidence>
<evidence type="ECO:0000256" key="2">
    <source>
        <dbReference type="ARBA" id="ARBA00022670"/>
    </source>
</evidence>
<dbReference type="InterPro" id="IPR036852">
    <property type="entry name" value="Peptidase_S8/S53_dom_sf"/>
</dbReference>
<dbReference type="PANTHER" id="PTHR43806">
    <property type="entry name" value="PEPTIDASE S8"/>
    <property type="match status" value="1"/>
</dbReference>
<dbReference type="InterPro" id="IPR015500">
    <property type="entry name" value="Peptidase_S8_subtilisin-rel"/>
</dbReference>
<keyword evidence="8" id="KW-1185">Reference proteome</keyword>
<keyword evidence="4 5" id="KW-0720">Serine protease</keyword>
<dbReference type="GO" id="GO:0004252">
    <property type="term" value="F:serine-type endopeptidase activity"/>
    <property type="evidence" value="ECO:0007669"/>
    <property type="project" value="UniProtKB-UniRule"/>
</dbReference>
<evidence type="ECO:0000256" key="3">
    <source>
        <dbReference type="ARBA" id="ARBA00022801"/>
    </source>
</evidence>
<dbReference type="PROSITE" id="PS00138">
    <property type="entry name" value="SUBTILASE_SER"/>
    <property type="match status" value="1"/>
</dbReference>
<accession>A0A1Y1VCC7</accession>